<feature type="domain" description="ABC transmembrane type-1" evidence="8">
    <location>
        <begin position="72"/>
        <end position="263"/>
    </location>
</feature>
<comment type="similarity">
    <text evidence="7">Belongs to the binding-protein-dependent transport system permease family.</text>
</comment>
<dbReference type="InterPro" id="IPR035906">
    <property type="entry name" value="MetI-like_sf"/>
</dbReference>
<dbReference type="GO" id="GO:0005886">
    <property type="term" value="C:plasma membrane"/>
    <property type="evidence" value="ECO:0007669"/>
    <property type="project" value="UniProtKB-SubCell"/>
</dbReference>
<evidence type="ECO:0000259" key="8">
    <source>
        <dbReference type="PROSITE" id="PS50928"/>
    </source>
</evidence>
<feature type="transmembrane region" description="Helical" evidence="7">
    <location>
        <begin position="143"/>
        <end position="162"/>
    </location>
</feature>
<dbReference type="RefSeq" id="WP_249319953.1">
    <property type="nucleotide sequence ID" value="NZ_JACRSN010000016.1"/>
</dbReference>
<keyword evidence="6 7" id="KW-0472">Membrane</keyword>
<dbReference type="Pfam" id="PF00528">
    <property type="entry name" value="BPD_transp_1"/>
    <property type="match status" value="1"/>
</dbReference>
<keyword evidence="2 7" id="KW-0813">Transport</keyword>
<keyword evidence="3" id="KW-1003">Cell membrane</keyword>
<name>A0A926D8H9_9FIRM</name>
<dbReference type="Gene3D" id="1.10.3720.10">
    <property type="entry name" value="MetI-like"/>
    <property type="match status" value="1"/>
</dbReference>
<evidence type="ECO:0000256" key="3">
    <source>
        <dbReference type="ARBA" id="ARBA00022475"/>
    </source>
</evidence>
<evidence type="ECO:0000256" key="6">
    <source>
        <dbReference type="ARBA" id="ARBA00023136"/>
    </source>
</evidence>
<keyword evidence="5 7" id="KW-1133">Transmembrane helix</keyword>
<accession>A0A926D8H9</accession>
<evidence type="ECO:0000313" key="10">
    <source>
        <dbReference type="Proteomes" id="UP000651482"/>
    </source>
</evidence>
<comment type="caution">
    <text evidence="9">The sequence shown here is derived from an EMBL/GenBank/DDBJ whole genome shotgun (WGS) entry which is preliminary data.</text>
</comment>
<comment type="subcellular location">
    <subcellularLocation>
        <location evidence="1 7">Cell membrane</location>
        <topology evidence="1 7">Multi-pass membrane protein</topology>
    </subcellularLocation>
</comment>
<dbReference type="AlphaFoldDB" id="A0A926D8H9"/>
<dbReference type="CDD" id="cd06261">
    <property type="entry name" value="TM_PBP2"/>
    <property type="match status" value="1"/>
</dbReference>
<feature type="transmembrane region" description="Helical" evidence="7">
    <location>
        <begin position="240"/>
        <end position="263"/>
    </location>
</feature>
<proteinExistence type="inferred from homology"/>
<dbReference type="EMBL" id="JACRSN010000016">
    <property type="protein sequence ID" value="MBC8534370.1"/>
    <property type="molecule type" value="Genomic_DNA"/>
</dbReference>
<keyword evidence="10" id="KW-1185">Reference proteome</keyword>
<dbReference type="InterPro" id="IPR000515">
    <property type="entry name" value="MetI-like"/>
</dbReference>
<evidence type="ECO:0000256" key="2">
    <source>
        <dbReference type="ARBA" id="ARBA00022448"/>
    </source>
</evidence>
<sequence length="279" mass="31758">MLYIRNKLAKPFIWLFLILLGLFNLYPFVYMLLMSLKTNEEIILHNPFGLPKSIYFENYKNAWSKFSIPIYFKNSIIVTFISVTLTVLLALLFSYATARMQWKFSKIARSYIAFGLFVPMQIILIPMVILVKKWHFANTHLALILPYIAFQLSFACLIIYGFMRQIPYEFEEAAYIDGAGIIRTFFAIICPLLVPAIAAAYLYTFIGIWNEFTIALIMISKESLKTLPLGMINFRNQNSTDWGGMGAAMVMASLPAIILYAFLGEQLEKALAIGAGIKG</sequence>
<feature type="transmembrane region" description="Helical" evidence="7">
    <location>
        <begin position="76"/>
        <end position="98"/>
    </location>
</feature>
<keyword evidence="4 7" id="KW-0812">Transmembrane</keyword>
<organism evidence="9 10">
    <name type="scientific">Yeguia hominis</name>
    <dbReference type="NCBI Taxonomy" id="2763662"/>
    <lineage>
        <taxon>Bacteria</taxon>
        <taxon>Bacillati</taxon>
        <taxon>Bacillota</taxon>
        <taxon>Clostridia</taxon>
        <taxon>Eubacteriales</taxon>
        <taxon>Yeguiaceae</taxon>
        <taxon>Yeguia</taxon>
    </lineage>
</organism>
<dbReference type="PROSITE" id="PS50928">
    <property type="entry name" value="ABC_TM1"/>
    <property type="match status" value="1"/>
</dbReference>
<evidence type="ECO:0000256" key="7">
    <source>
        <dbReference type="RuleBase" id="RU363032"/>
    </source>
</evidence>
<dbReference type="PANTHER" id="PTHR43744:SF12">
    <property type="entry name" value="ABC TRANSPORTER PERMEASE PROTEIN MG189-RELATED"/>
    <property type="match status" value="1"/>
</dbReference>
<reference evidence="9" key="1">
    <citation type="submission" date="2020-08" db="EMBL/GenBank/DDBJ databases">
        <title>Genome public.</title>
        <authorList>
            <person name="Liu C."/>
            <person name="Sun Q."/>
        </authorList>
    </citation>
    <scope>NUCLEOTIDE SEQUENCE</scope>
    <source>
        <strain evidence="9">NSJ-40</strain>
    </source>
</reference>
<gene>
    <name evidence="9" type="ORF">IAG03_10295</name>
</gene>
<feature type="transmembrane region" description="Helical" evidence="7">
    <location>
        <begin position="110"/>
        <end position="131"/>
    </location>
</feature>
<dbReference type="Proteomes" id="UP000651482">
    <property type="component" value="Unassembled WGS sequence"/>
</dbReference>
<evidence type="ECO:0000313" key="9">
    <source>
        <dbReference type="EMBL" id="MBC8534370.1"/>
    </source>
</evidence>
<dbReference type="PANTHER" id="PTHR43744">
    <property type="entry name" value="ABC TRANSPORTER PERMEASE PROTEIN MG189-RELATED-RELATED"/>
    <property type="match status" value="1"/>
</dbReference>
<evidence type="ECO:0000256" key="4">
    <source>
        <dbReference type="ARBA" id="ARBA00022692"/>
    </source>
</evidence>
<evidence type="ECO:0000256" key="1">
    <source>
        <dbReference type="ARBA" id="ARBA00004651"/>
    </source>
</evidence>
<protein>
    <submittedName>
        <fullName evidence="9">Carbohydrate ABC transporter permease</fullName>
    </submittedName>
</protein>
<dbReference type="GO" id="GO:0055085">
    <property type="term" value="P:transmembrane transport"/>
    <property type="evidence" value="ECO:0007669"/>
    <property type="project" value="InterPro"/>
</dbReference>
<evidence type="ECO:0000256" key="5">
    <source>
        <dbReference type="ARBA" id="ARBA00022989"/>
    </source>
</evidence>
<dbReference type="SUPFAM" id="SSF161098">
    <property type="entry name" value="MetI-like"/>
    <property type="match status" value="1"/>
</dbReference>
<feature type="transmembrane region" description="Helical" evidence="7">
    <location>
        <begin position="12"/>
        <end position="33"/>
    </location>
</feature>